<dbReference type="HOGENOM" id="CLU_1957724_0_0_6"/>
<dbReference type="Proteomes" id="UP000008632">
    <property type="component" value="Chromosome"/>
</dbReference>
<dbReference type="EMBL" id="CP002446">
    <property type="protein sequence ID" value="ADV28418.1"/>
    <property type="molecule type" value="Genomic_DNA"/>
</dbReference>
<dbReference type="RefSeq" id="WP_013536244.1">
    <property type="nucleotide sequence ID" value="NC_014924.1"/>
</dbReference>
<protein>
    <recommendedName>
        <fullName evidence="4">Transmembrane protein</fullName>
    </recommendedName>
</protein>
<evidence type="ECO:0008006" key="4">
    <source>
        <dbReference type="Google" id="ProtNLM"/>
    </source>
</evidence>
<dbReference type="OrthoDB" id="9902917at2"/>
<sequence>MELRETIWQGVRIELAAVAGVMLCALKFSPDTAPRMLLAYLVGVAAMTVVVVVTRRRGDHAFLGPHRGSRGVRIGMALAPAALLLVLLALGVDYPAYAWVVGACGLWLGQRVGWLLKNAGRDPGQSPG</sequence>
<feature type="transmembrane region" description="Helical" evidence="1">
    <location>
        <begin position="96"/>
        <end position="116"/>
    </location>
</feature>
<feature type="transmembrane region" description="Helical" evidence="1">
    <location>
        <begin position="12"/>
        <end position="30"/>
    </location>
</feature>
<proteinExistence type="predicted"/>
<feature type="transmembrane region" description="Helical" evidence="1">
    <location>
        <begin position="36"/>
        <end position="53"/>
    </location>
</feature>
<keyword evidence="1" id="KW-0472">Membrane</keyword>
<keyword evidence="1" id="KW-1133">Transmembrane helix</keyword>
<dbReference type="STRING" id="743721.Psesu_2586"/>
<evidence type="ECO:0000256" key="1">
    <source>
        <dbReference type="SAM" id="Phobius"/>
    </source>
</evidence>
<evidence type="ECO:0000313" key="3">
    <source>
        <dbReference type="Proteomes" id="UP000008632"/>
    </source>
</evidence>
<feature type="transmembrane region" description="Helical" evidence="1">
    <location>
        <begin position="74"/>
        <end position="90"/>
    </location>
</feature>
<name>E6WWE1_PSEUU</name>
<dbReference type="AlphaFoldDB" id="E6WWE1"/>
<dbReference type="KEGG" id="psu:Psesu_2586"/>
<gene>
    <name evidence="2" type="ordered locus">Psesu_2586</name>
</gene>
<reference evidence="2 3" key="1">
    <citation type="submission" date="2011-01" db="EMBL/GenBank/DDBJ databases">
        <title>Complete sequence of Pseudoxanthomonas suwonensis 11-1.</title>
        <authorList>
            <consortium name="US DOE Joint Genome Institute"/>
            <person name="Lucas S."/>
            <person name="Copeland A."/>
            <person name="Lapidus A."/>
            <person name="Cheng J.-F."/>
            <person name="Goodwin L."/>
            <person name="Pitluck S."/>
            <person name="Teshima H."/>
            <person name="Detter J.C."/>
            <person name="Han C."/>
            <person name="Tapia R."/>
            <person name="Land M."/>
            <person name="Hauser L."/>
            <person name="Kyrpides N."/>
            <person name="Ivanova N."/>
            <person name="Ovchinnikova G."/>
            <person name="Siebers A.K."/>
            <person name="Allgaier M."/>
            <person name="Thelen M.P."/>
            <person name="Hugenholtz P."/>
            <person name="Gladden J."/>
            <person name="Woyke T."/>
        </authorList>
    </citation>
    <scope>NUCLEOTIDE SEQUENCE [LARGE SCALE GENOMIC DNA]</scope>
    <source>
        <strain evidence="3">11-1</strain>
    </source>
</reference>
<evidence type="ECO:0000313" key="2">
    <source>
        <dbReference type="EMBL" id="ADV28418.1"/>
    </source>
</evidence>
<keyword evidence="3" id="KW-1185">Reference proteome</keyword>
<organism evidence="2 3">
    <name type="scientific">Pseudoxanthomonas suwonensis (strain 11-1)</name>
    <dbReference type="NCBI Taxonomy" id="743721"/>
    <lineage>
        <taxon>Bacteria</taxon>
        <taxon>Pseudomonadati</taxon>
        <taxon>Pseudomonadota</taxon>
        <taxon>Gammaproteobacteria</taxon>
        <taxon>Lysobacterales</taxon>
        <taxon>Lysobacteraceae</taxon>
        <taxon>Pseudoxanthomonas</taxon>
    </lineage>
</organism>
<accession>E6WWE1</accession>
<keyword evidence="1" id="KW-0812">Transmembrane</keyword>